<keyword evidence="3" id="KW-1185">Reference proteome</keyword>
<name>A0ABD5UVE7_9EURY</name>
<evidence type="ECO:0000313" key="2">
    <source>
        <dbReference type="EMBL" id="MFC6892101.1"/>
    </source>
</evidence>
<dbReference type="RefSeq" id="WP_379741637.1">
    <property type="nucleotide sequence ID" value="NZ_JBHSVN010000001.1"/>
</dbReference>
<organism evidence="2 3">
    <name type="scientific">Halopenitus salinus</name>
    <dbReference type="NCBI Taxonomy" id="1198295"/>
    <lineage>
        <taxon>Archaea</taxon>
        <taxon>Methanobacteriati</taxon>
        <taxon>Methanobacteriota</taxon>
        <taxon>Stenosarchaea group</taxon>
        <taxon>Halobacteria</taxon>
        <taxon>Halobacteriales</taxon>
        <taxon>Haloferacaceae</taxon>
        <taxon>Halopenitus</taxon>
    </lineage>
</organism>
<evidence type="ECO:0000313" key="3">
    <source>
        <dbReference type="Proteomes" id="UP001596296"/>
    </source>
</evidence>
<dbReference type="AlphaFoldDB" id="A0ABD5UVE7"/>
<comment type="caution">
    <text evidence="2">The sequence shown here is derived from an EMBL/GenBank/DDBJ whole genome shotgun (WGS) entry which is preliminary data.</text>
</comment>
<keyword evidence="1" id="KW-0812">Transmembrane</keyword>
<feature type="transmembrane region" description="Helical" evidence="1">
    <location>
        <begin position="7"/>
        <end position="29"/>
    </location>
</feature>
<protein>
    <submittedName>
        <fullName evidence="2">Uncharacterized protein</fullName>
    </submittedName>
</protein>
<feature type="transmembrane region" description="Helical" evidence="1">
    <location>
        <begin position="41"/>
        <end position="72"/>
    </location>
</feature>
<accession>A0ABD5UVE7</accession>
<dbReference type="Proteomes" id="UP001596296">
    <property type="component" value="Unassembled WGS sequence"/>
</dbReference>
<gene>
    <name evidence="2" type="ORF">ACFQE9_05660</name>
</gene>
<evidence type="ECO:0000256" key="1">
    <source>
        <dbReference type="SAM" id="Phobius"/>
    </source>
</evidence>
<feature type="transmembrane region" description="Helical" evidence="1">
    <location>
        <begin position="84"/>
        <end position="107"/>
    </location>
</feature>
<proteinExistence type="predicted"/>
<dbReference type="EMBL" id="JBHSXL010000004">
    <property type="protein sequence ID" value="MFC6892101.1"/>
    <property type="molecule type" value="Genomic_DNA"/>
</dbReference>
<sequence>MPIIDSIAVFLVSLLVGGLSIFVAASIVVDSRSYEHALVTAVIAAIAQTIAGWFTGIPLVGELLPLLAWIAVIKWRYAASWINAAIMGFLAWAAAILVLTVLPFAGIDAFGVPFTSTTYL</sequence>
<keyword evidence="1" id="KW-1133">Transmembrane helix</keyword>
<reference evidence="2 3" key="1">
    <citation type="journal article" date="2019" name="Int. J. Syst. Evol. Microbiol.">
        <title>The Global Catalogue of Microorganisms (GCM) 10K type strain sequencing project: providing services to taxonomists for standard genome sequencing and annotation.</title>
        <authorList>
            <consortium name="The Broad Institute Genomics Platform"/>
            <consortium name="The Broad Institute Genome Sequencing Center for Infectious Disease"/>
            <person name="Wu L."/>
            <person name="Ma J."/>
        </authorList>
    </citation>
    <scope>NUCLEOTIDE SEQUENCE [LARGE SCALE GENOMIC DNA]</scope>
    <source>
        <strain evidence="2 3">SKJ47</strain>
    </source>
</reference>
<keyword evidence="1" id="KW-0472">Membrane</keyword>